<dbReference type="RefSeq" id="WP_001291999.1">
    <property type="nucleotide sequence ID" value="NZ_CABEFM010000008.1"/>
</dbReference>
<protein>
    <submittedName>
        <fullName evidence="2">Uncharacterized protein</fullName>
    </submittedName>
</protein>
<name>A0A0D5YGA5_ACIBA</name>
<dbReference type="EMBL" id="CP008706">
    <property type="protein sequence ID" value="AKA30999.1"/>
    <property type="molecule type" value="Genomic_DNA"/>
</dbReference>
<gene>
    <name evidence="2" type="ORF">ABUW_1251</name>
    <name evidence="3" type="ORF">EA686_13780</name>
    <name evidence="4" type="ORF">EJ062_14925</name>
</gene>
<feature type="transmembrane region" description="Helical" evidence="1">
    <location>
        <begin position="7"/>
        <end position="23"/>
    </location>
</feature>
<dbReference type="AlphaFoldDB" id="A0A0D5YGA5"/>
<evidence type="ECO:0000313" key="3">
    <source>
        <dbReference type="EMBL" id="RSR53889.1"/>
    </source>
</evidence>
<dbReference type="PATRIC" id="fig|470.1345.peg.1212"/>
<reference evidence="2 5" key="1">
    <citation type="journal article" date="2015" name="J. Bacteriol.">
        <title>Resources for Genetic and Genomic Analysis of Emerging Pathogen Acinetobacter baumannii.</title>
        <authorList>
            <person name="Gallagher L.A."/>
            <person name="Ramage E."/>
            <person name="Weiss E.J."/>
            <person name="Radey M."/>
            <person name="Hayden H.S."/>
            <person name="Held K.G."/>
            <person name="Huse H.K."/>
            <person name="Zurawski D.V."/>
            <person name="Brittnacher M.J."/>
            <person name="Manoil C."/>
        </authorList>
    </citation>
    <scope>NUCLEOTIDE SEQUENCE [LARGE SCALE GENOMIC DNA]</scope>
    <source>
        <strain evidence="2 5">AB5075-UW</strain>
    </source>
</reference>
<accession>A0A0D5YGA5</accession>
<organism evidence="2 5">
    <name type="scientific">Acinetobacter baumannii</name>
    <dbReference type="NCBI Taxonomy" id="470"/>
    <lineage>
        <taxon>Bacteria</taxon>
        <taxon>Pseudomonadati</taxon>
        <taxon>Pseudomonadota</taxon>
        <taxon>Gammaproteobacteria</taxon>
        <taxon>Moraxellales</taxon>
        <taxon>Moraxellaceae</taxon>
        <taxon>Acinetobacter</taxon>
        <taxon>Acinetobacter calcoaceticus/baumannii complex</taxon>
    </lineage>
</organism>
<dbReference type="Proteomes" id="UP000268239">
    <property type="component" value="Unassembled WGS sequence"/>
</dbReference>
<evidence type="ECO:0000313" key="2">
    <source>
        <dbReference type="EMBL" id="AKA30999.1"/>
    </source>
</evidence>
<evidence type="ECO:0000313" key="4">
    <source>
        <dbReference type="EMBL" id="RTQ73567.1"/>
    </source>
</evidence>
<sequence>MSEKYSFLLLVMAIFGIALVRTGKYTDSFVYAVSIAYLVLFVLTHFKPIVINNNDFSGSKVSLEVDKERGK</sequence>
<evidence type="ECO:0000256" key="1">
    <source>
        <dbReference type="SAM" id="Phobius"/>
    </source>
</evidence>
<dbReference type="Proteomes" id="UP000280073">
    <property type="component" value="Unassembled WGS sequence"/>
</dbReference>
<reference evidence="3 7" key="3">
    <citation type="submission" date="2018-10" db="EMBL/GenBank/DDBJ databases">
        <title>GWAS and RNA-Seq identify cryptic mechanisms of antimicrobial resistance in Acinetobacter baumannii.</title>
        <authorList>
            <person name="Sahl J.W."/>
        </authorList>
    </citation>
    <scope>NUCLEOTIDE SEQUENCE [LARGE SCALE GENOMIC DNA]</scope>
    <source>
        <strain evidence="3 7">TG28175</strain>
    </source>
</reference>
<feature type="transmembrane region" description="Helical" evidence="1">
    <location>
        <begin position="29"/>
        <end position="46"/>
    </location>
</feature>
<evidence type="ECO:0000313" key="6">
    <source>
        <dbReference type="Proteomes" id="UP000268239"/>
    </source>
</evidence>
<keyword evidence="1" id="KW-0812">Transmembrane</keyword>
<evidence type="ECO:0000313" key="7">
    <source>
        <dbReference type="Proteomes" id="UP000280073"/>
    </source>
</evidence>
<keyword evidence="1" id="KW-0472">Membrane</keyword>
<dbReference type="Proteomes" id="UP000032746">
    <property type="component" value="Chromosome"/>
</dbReference>
<proteinExistence type="predicted"/>
<dbReference type="EMBL" id="RXLU01000095">
    <property type="protein sequence ID" value="RTQ73567.1"/>
    <property type="molecule type" value="Genomic_DNA"/>
</dbReference>
<dbReference type="EMBL" id="RFDI01000735">
    <property type="protein sequence ID" value="RSR53889.1"/>
    <property type="molecule type" value="Genomic_DNA"/>
</dbReference>
<reference evidence="4 6" key="4">
    <citation type="submission" date="2018-12" db="EMBL/GenBank/DDBJ databases">
        <title>Draft Genome Sequences Human Pathogenic Acinetobacter baumannii Strains.</title>
        <authorList>
            <person name="Madhi M."/>
            <person name="Ronco T."/>
            <person name="Olsen R.H."/>
            <person name="Hassani A."/>
        </authorList>
    </citation>
    <scope>NUCLEOTIDE SEQUENCE [LARGE SCALE GENOMIC DNA]</scope>
    <source>
        <strain evidence="4 6">AB3</strain>
    </source>
</reference>
<reference evidence="5" key="2">
    <citation type="submission" date="2015-03" db="EMBL/GenBank/DDBJ databases">
        <authorList>
            <person name="Gallagher L.A."/>
            <person name="Hayden H.S."/>
            <person name="Weiss E.J."/>
            <person name="Hager K.R."/>
            <person name="Ramage E."/>
            <person name="Radey M.R."/>
            <person name="Bydalek R."/>
            <person name="Manoil C."/>
            <person name="Miller S.I."/>
            <person name="Brittnacher M.J."/>
        </authorList>
    </citation>
    <scope>NUCLEOTIDE SEQUENCE [LARGE SCALE GENOMIC DNA]</scope>
    <source>
        <strain evidence="5">AB5075-UW</strain>
    </source>
</reference>
<evidence type="ECO:0000313" key="5">
    <source>
        <dbReference type="Proteomes" id="UP000032746"/>
    </source>
</evidence>
<keyword evidence="1" id="KW-1133">Transmembrane helix</keyword>